<evidence type="ECO:0000256" key="1">
    <source>
        <dbReference type="SAM" id="SignalP"/>
    </source>
</evidence>
<dbReference type="Gene3D" id="2.60.40.2700">
    <property type="match status" value="2"/>
</dbReference>
<comment type="caution">
    <text evidence="2">The sequence shown here is derived from an EMBL/GenBank/DDBJ whole genome shotgun (WGS) entry which is preliminary data.</text>
</comment>
<dbReference type="Proteomes" id="UP001257739">
    <property type="component" value="Unassembled WGS sequence"/>
</dbReference>
<sequence>MNSRSLVVLPAAIAILAAGALMAPSAASAELRSDSDLSYDNPRYADAATLDVEGTLETTVIDGFGENGGATYEYGVRMEDGGVIPVPASFGKSAPNGGEFQGEIAVTGELASDLRDEGVAVSPGETIDAESDDGQTALDLASEQQSPVPVASATVSEPAAAAVTPSAHRVYVAILSNRGAVASTSGAITAMRNYWLTESAGAITDFSVAGTKTYASAVTASDNCGLAGGHNAIWDEAASKYPGITFGANGNHLMVMVPADCAGAAGIGTVGTSINDGGKVIVSAGTGATQIGSHELGHNFGLGHANLEQCLSSCSTFSYYNAFSVMGFAINDYAPPALETVARRFLGLSDTTSDVVARGVTTVDLKPRSDSSGRRGLRVVDPLTSAEYFVEYRSGTGRDGSTFYSNGGGLSSFRYAPGVVITQYTAQTPGRQTKVLTEREGSSDFAYLSSGASFTSSSGGLRVIADSLNGSTGARVTLELAADPVSPSAVPEMTFADGVAPRSGSTVTAVEGTWASGVTFTYQWRVDGNPISGATGQTYVVPGAYFGRNLSVTVTGDKPGFRSSSHTSEAAEVQVGTLISVTPRISGTVTVGRTLTALRGTWTSGTSFKYRWYADGVAISGATSKTYTISKYRKGKQISVRVTGYKTGFTTMRLMSELTEKVT</sequence>
<keyword evidence="3" id="KW-1185">Reference proteome</keyword>
<reference evidence="2 3" key="1">
    <citation type="submission" date="2023-07" db="EMBL/GenBank/DDBJ databases">
        <title>Sorghum-associated microbial communities from plants grown in Nebraska, USA.</title>
        <authorList>
            <person name="Schachtman D."/>
        </authorList>
    </citation>
    <scope>NUCLEOTIDE SEQUENCE [LARGE SCALE GENOMIC DNA]</scope>
    <source>
        <strain evidence="2 3">BE248</strain>
    </source>
</reference>
<dbReference type="SUPFAM" id="SSF55486">
    <property type="entry name" value="Metalloproteases ('zincins'), catalytic domain"/>
    <property type="match status" value="1"/>
</dbReference>
<dbReference type="Pfam" id="PF13582">
    <property type="entry name" value="Reprolysin_3"/>
    <property type="match status" value="1"/>
</dbReference>
<feature type="chain" id="PRO_5046353300" description="Metallo-peptidase family M12B Reprolysin-like" evidence="1">
    <location>
        <begin position="30"/>
        <end position="663"/>
    </location>
</feature>
<evidence type="ECO:0008006" key="4">
    <source>
        <dbReference type="Google" id="ProtNLM"/>
    </source>
</evidence>
<proteinExistence type="predicted"/>
<evidence type="ECO:0000313" key="3">
    <source>
        <dbReference type="Proteomes" id="UP001257739"/>
    </source>
</evidence>
<evidence type="ECO:0000313" key="2">
    <source>
        <dbReference type="EMBL" id="MDR7085226.1"/>
    </source>
</evidence>
<name>A0ABU1UJ82_9ACTN</name>
<feature type="signal peptide" evidence="1">
    <location>
        <begin position="1"/>
        <end position="29"/>
    </location>
</feature>
<protein>
    <recommendedName>
        <fullName evidence="4">Metallo-peptidase family M12B Reprolysin-like</fullName>
    </recommendedName>
</protein>
<dbReference type="EMBL" id="JAVDWH010000001">
    <property type="protein sequence ID" value="MDR7085226.1"/>
    <property type="molecule type" value="Genomic_DNA"/>
</dbReference>
<dbReference type="RefSeq" id="WP_309965141.1">
    <property type="nucleotide sequence ID" value="NZ_JAVDWH010000001.1"/>
</dbReference>
<accession>A0ABU1UJ82</accession>
<organism evidence="2 3">
    <name type="scientific">Aeromicrobium panaciterrae</name>
    <dbReference type="NCBI Taxonomy" id="363861"/>
    <lineage>
        <taxon>Bacteria</taxon>
        <taxon>Bacillati</taxon>
        <taxon>Actinomycetota</taxon>
        <taxon>Actinomycetes</taxon>
        <taxon>Propionibacteriales</taxon>
        <taxon>Nocardioidaceae</taxon>
        <taxon>Aeromicrobium</taxon>
    </lineage>
</organism>
<keyword evidence="1" id="KW-0732">Signal</keyword>
<gene>
    <name evidence="2" type="ORF">J2X11_000065</name>
</gene>